<comment type="caution">
    <text evidence="1">The sequence shown here is derived from an EMBL/GenBank/DDBJ whole genome shotgun (WGS) entry which is preliminary data.</text>
</comment>
<protein>
    <submittedName>
        <fullName evidence="1">Uncharacterized protein</fullName>
    </submittedName>
</protein>
<evidence type="ECO:0000313" key="2">
    <source>
        <dbReference type="Proteomes" id="UP000828048"/>
    </source>
</evidence>
<evidence type="ECO:0000313" key="1">
    <source>
        <dbReference type="EMBL" id="KAH7841387.1"/>
    </source>
</evidence>
<keyword evidence="2" id="KW-1185">Reference proteome</keyword>
<reference evidence="1 2" key="1">
    <citation type="journal article" date="2021" name="Hortic Res">
        <title>High-quality reference genome and annotation aids understanding of berry development for evergreen blueberry (Vaccinium darrowii).</title>
        <authorList>
            <person name="Yu J."/>
            <person name="Hulse-Kemp A.M."/>
            <person name="Babiker E."/>
            <person name="Staton M."/>
        </authorList>
    </citation>
    <scope>NUCLEOTIDE SEQUENCE [LARGE SCALE GENOMIC DNA]</scope>
    <source>
        <strain evidence="2">cv. NJ 8807/NJ 8810</strain>
        <tissue evidence="1">Young leaf</tissue>
    </source>
</reference>
<sequence>MDVEWLRQIFSSFGQVVDVFIPIKRSSSFNTKFGFIRFKEKEEAFRAIDALDGLLIRNFRIFVQLAKYSKPTPNAARSYQKVQGRKMGSFDSKWKPIISEDHCKQRALDPPSFADIVRCVSNGIKTKLVEAKEADTVWLRKSAVGQLINYCYVNTLQDLFISNGIWDAHIRPLGGLNVLLSLDSAALLNDFLLDKDNLLPNWFTSVKAWDNQSIKPSRLDELTEKFIAFDKGRMFILTEYFDYINEVVHVKINGVSYPVKVVEDPLAETSWEKRVFTSIEIKKGHVIDGKEVLVEIDPKDDNSFDFDAHEAQDKGISEESRIDLLDGVVLPTVDESDDNSFCSVDPTSVKVEDDGRDDELGGGLESFIGDSYLPNLGDQAQFSNLNVMDNSNSFVEESNSPLGNIHYAERAIHVENCKEDNQAEGNIFEEGVAYTSSVETIVGICLSLWGTRNQSKNMWILGRRKGPSGFSSSSTAEEVTHGIDGTGLTAIVTGHFLLTNLLLETMKSTARESQREGRIINVSSVYHQHPYRGGIHFDKINDKSSFGTWYAYGQSKLANILHANELAKRLKEQGLEITSNSLHPGVIATDLMREYTILGGFVKLIAKYLGKDLQQGAATTCYVALHSQVKGVSGEYFSDCNIAKRSALAKDEELAKKLWDFSLSLTNTK</sequence>
<organism evidence="1 2">
    <name type="scientific">Vaccinium darrowii</name>
    <dbReference type="NCBI Taxonomy" id="229202"/>
    <lineage>
        <taxon>Eukaryota</taxon>
        <taxon>Viridiplantae</taxon>
        <taxon>Streptophyta</taxon>
        <taxon>Embryophyta</taxon>
        <taxon>Tracheophyta</taxon>
        <taxon>Spermatophyta</taxon>
        <taxon>Magnoliopsida</taxon>
        <taxon>eudicotyledons</taxon>
        <taxon>Gunneridae</taxon>
        <taxon>Pentapetalae</taxon>
        <taxon>asterids</taxon>
        <taxon>Ericales</taxon>
        <taxon>Ericaceae</taxon>
        <taxon>Vaccinioideae</taxon>
        <taxon>Vaccinieae</taxon>
        <taxon>Vaccinium</taxon>
    </lineage>
</organism>
<gene>
    <name evidence="1" type="ORF">Vadar_029255</name>
</gene>
<accession>A0ACB7XL63</accession>
<dbReference type="EMBL" id="CM037160">
    <property type="protein sequence ID" value="KAH7841387.1"/>
    <property type="molecule type" value="Genomic_DNA"/>
</dbReference>
<name>A0ACB7XL63_9ERIC</name>
<proteinExistence type="predicted"/>
<dbReference type="Proteomes" id="UP000828048">
    <property type="component" value="Chromosome 10"/>
</dbReference>